<dbReference type="EMBL" id="KN832870">
    <property type="protein sequence ID" value="KIN08790.1"/>
    <property type="molecule type" value="Genomic_DNA"/>
</dbReference>
<name>A0A0C3I123_OIDMZ</name>
<reference evidence="2" key="2">
    <citation type="submission" date="2015-01" db="EMBL/GenBank/DDBJ databases">
        <title>Evolutionary Origins and Diversification of the Mycorrhizal Mutualists.</title>
        <authorList>
            <consortium name="DOE Joint Genome Institute"/>
            <consortium name="Mycorrhizal Genomics Consortium"/>
            <person name="Kohler A."/>
            <person name="Kuo A."/>
            <person name="Nagy L.G."/>
            <person name="Floudas D."/>
            <person name="Copeland A."/>
            <person name="Barry K.W."/>
            <person name="Cichocki N."/>
            <person name="Veneault-Fourrey C."/>
            <person name="LaButti K."/>
            <person name="Lindquist E.A."/>
            <person name="Lipzen A."/>
            <person name="Lundell T."/>
            <person name="Morin E."/>
            <person name="Murat C."/>
            <person name="Riley R."/>
            <person name="Ohm R."/>
            <person name="Sun H."/>
            <person name="Tunlid A."/>
            <person name="Henrissat B."/>
            <person name="Grigoriev I.V."/>
            <person name="Hibbett D.S."/>
            <person name="Martin F."/>
        </authorList>
    </citation>
    <scope>NUCLEOTIDE SEQUENCE [LARGE SCALE GENOMIC DNA]</scope>
    <source>
        <strain evidence="2">Zn</strain>
    </source>
</reference>
<sequence>MPSHGGDFCAKIAFEDPAQCLETLSLQNSSFAPTIFTGQKLRGALFISHDERRTFESAQLILRGEIKNVIALSNGDSWIMKQPLVLMSCIKVAGGFQQISTDASHTAIYRTSFFFDIPEFILLPSSEDSSRQNLPPSMRVEKSISDDTRKSYSTTNTSICDISYHIEARVFTCGRQACSTSREVIILPASDIPAPLAPEDLKGEYQLFSSSSLGSLRKGHKGATVVVSSAEPRPLILPSKEGDIGSTELFLDFKTGVKSNASNDAAFLATQLSECEVSITLNAITYFSACKLTLIMSVAEAMQSPLVVLKTTKYEIGKRKLQLKEWRRGREIASGTSELAELEAAASIITVLPENFSRLPSFFSAYISRRYSFDLEITFGSKSGMALRKPIKLRIPVQVIHNPKEKCPDRLTEVDVEGDSKAPPYVS</sequence>
<reference evidence="1 2" key="1">
    <citation type="submission" date="2014-04" db="EMBL/GenBank/DDBJ databases">
        <authorList>
            <consortium name="DOE Joint Genome Institute"/>
            <person name="Kuo A."/>
            <person name="Martino E."/>
            <person name="Perotto S."/>
            <person name="Kohler A."/>
            <person name="Nagy L.G."/>
            <person name="Floudas D."/>
            <person name="Copeland A."/>
            <person name="Barry K.W."/>
            <person name="Cichocki N."/>
            <person name="Veneault-Fourrey C."/>
            <person name="LaButti K."/>
            <person name="Lindquist E.A."/>
            <person name="Lipzen A."/>
            <person name="Lundell T."/>
            <person name="Morin E."/>
            <person name="Murat C."/>
            <person name="Sun H."/>
            <person name="Tunlid A."/>
            <person name="Henrissat B."/>
            <person name="Grigoriev I.V."/>
            <person name="Hibbett D.S."/>
            <person name="Martin F."/>
            <person name="Nordberg H.P."/>
            <person name="Cantor M.N."/>
            <person name="Hua S.X."/>
        </authorList>
    </citation>
    <scope>NUCLEOTIDE SEQUENCE [LARGE SCALE GENOMIC DNA]</scope>
    <source>
        <strain evidence="1 2">Zn</strain>
    </source>
</reference>
<dbReference type="AlphaFoldDB" id="A0A0C3I123"/>
<proteinExistence type="predicted"/>
<gene>
    <name evidence="1" type="ORF">OIDMADRAFT_48632</name>
</gene>
<dbReference type="OrthoDB" id="3431975at2759"/>
<dbReference type="HOGENOM" id="CLU_056423_0_0_1"/>
<keyword evidence="2" id="KW-1185">Reference proteome</keyword>
<evidence type="ECO:0008006" key="3">
    <source>
        <dbReference type="Google" id="ProtNLM"/>
    </source>
</evidence>
<evidence type="ECO:0000313" key="2">
    <source>
        <dbReference type="Proteomes" id="UP000054321"/>
    </source>
</evidence>
<dbReference type="InParanoid" id="A0A0C3I123"/>
<accession>A0A0C3I123</accession>
<organism evidence="1 2">
    <name type="scientific">Oidiodendron maius (strain Zn)</name>
    <dbReference type="NCBI Taxonomy" id="913774"/>
    <lineage>
        <taxon>Eukaryota</taxon>
        <taxon>Fungi</taxon>
        <taxon>Dikarya</taxon>
        <taxon>Ascomycota</taxon>
        <taxon>Pezizomycotina</taxon>
        <taxon>Leotiomycetes</taxon>
        <taxon>Leotiomycetes incertae sedis</taxon>
        <taxon>Myxotrichaceae</taxon>
        <taxon>Oidiodendron</taxon>
    </lineage>
</organism>
<dbReference type="Proteomes" id="UP000054321">
    <property type="component" value="Unassembled WGS sequence"/>
</dbReference>
<protein>
    <recommendedName>
        <fullName evidence="3">Arrestin-like N-terminal domain-containing protein</fullName>
    </recommendedName>
</protein>
<evidence type="ECO:0000313" key="1">
    <source>
        <dbReference type="EMBL" id="KIN08790.1"/>
    </source>
</evidence>